<name>A0ABU0TUB1_MICTR</name>
<keyword evidence="1" id="KW-0812">Transmembrane</keyword>
<accession>A0ABU0TUB1</accession>
<feature type="chain" id="PRO_5046038876" evidence="2">
    <location>
        <begin position="22"/>
        <end position="75"/>
    </location>
</feature>
<dbReference type="RefSeq" id="WP_307482573.1">
    <property type="nucleotide sequence ID" value="NZ_JAUTBF010000001.1"/>
</dbReference>
<feature type="signal peptide" evidence="2">
    <location>
        <begin position="1"/>
        <end position="21"/>
    </location>
</feature>
<dbReference type="EMBL" id="JAUTBF010000001">
    <property type="protein sequence ID" value="MDQ1123256.1"/>
    <property type="molecule type" value="Genomic_DNA"/>
</dbReference>
<comment type="caution">
    <text evidence="3">The sequence shown here is derived from an EMBL/GenBank/DDBJ whole genome shotgun (WGS) entry which is preliminary data.</text>
</comment>
<keyword evidence="1" id="KW-1133">Transmembrane helix</keyword>
<proteinExistence type="predicted"/>
<keyword evidence="4" id="KW-1185">Reference proteome</keyword>
<keyword evidence="2" id="KW-0732">Signal</keyword>
<dbReference type="Proteomes" id="UP001226691">
    <property type="component" value="Unassembled WGS sequence"/>
</dbReference>
<evidence type="ECO:0000313" key="3">
    <source>
        <dbReference type="EMBL" id="MDQ1123256.1"/>
    </source>
</evidence>
<reference evidence="3 4" key="1">
    <citation type="submission" date="2023-07" db="EMBL/GenBank/DDBJ databases">
        <title>Functional and genomic diversity of the sorghum phyllosphere microbiome.</title>
        <authorList>
            <person name="Shade A."/>
        </authorList>
    </citation>
    <scope>NUCLEOTIDE SEQUENCE [LARGE SCALE GENOMIC DNA]</scope>
    <source>
        <strain evidence="3 4">SORGH_AS_1207</strain>
    </source>
</reference>
<keyword evidence="1" id="KW-0472">Membrane</keyword>
<gene>
    <name evidence="3" type="ORF">QE412_001829</name>
</gene>
<evidence type="ECO:0000256" key="1">
    <source>
        <dbReference type="SAM" id="Phobius"/>
    </source>
</evidence>
<evidence type="ECO:0000313" key="4">
    <source>
        <dbReference type="Proteomes" id="UP001226691"/>
    </source>
</evidence>
<organism evidence="3 4">
    <name type="scientific">Microbacterium trichothecenolyticum</name>
    <name type="common">Aureobacterium trichothecenolyticum</name>
    <dbReference type="NCBI Taxonomy" id="69370"/>
    <lineage>
        <taxon>Bacteria</taxon>
        <taxon>Bacillati</taxon>
        <taxon>Actinomycetota</taxon>
        <taxon>Actinomycetes</taxon>
        <taxon>Micrococcales</taxon>
        <taxon>Microbacteriaceae</taxon>
        <taxon>Microbacterium</taxon>
    </lineage>
</organism>
<sequence length="75" mass="7700">MRSIRSLRGPALCAAAAFVFAAPTLFLPADSPTGAKAGFLIAGTVVLVLGAIDIRRDGTTRANARRSDAPSATEE</sequence>
<protein>
    <submittedName>
        <fullName evidence="3">Uncharacterized protein</fullName>
    </submittedName>
</protein>
<evidence type="ECO:0000256" key="2">
    <source>
        <dbReference type="SAM" id="SignalP"/>
    </source>
</evidence>
<feature type="transmembrane region" description="Helical" evidence="1">
    <location>
        <begin position="38"/>
        <end position="56"/>
    </location>
</feature>